<keyword evidence="6" id="KW-0175">Coiled coil</keyword>
<keyword evidence="10" id="KW-1185">Reference proteome</keyword>
<proteinExistence type="predicted"/>
<comment type="subcellular location">
    <subcellularLocation>
        <location evidence="1">Cell outer membrane</location>
    </subcellularLocation>
</comment>
<evidence type="ECO:0000256" key="7">
    <source>
        <dbReference type="SAM" id="SignalP"/>
    </source>
</evidence>
<dbReference type="EMBL" id="JABTTE010000012">
    <property type="protein sequence ID" value="NSL52028.1"/>
    <property type="molecule type" value="Genomic_DNA"/>
</dbReference>
<accession>A0A8J8KCH9</accession>
<keyword evidence="7" id="KW-0732">Signal</keyword>
<organism evidence="9 10">
    <name type="scientific">Calidifontibacillus erzurumensis</name>
    <dbReference type="NCBI Taxonomy" id="2741433"/>
    <lineage>
        <taxon>Bacteria</taxon>
        <taxon>Bacillati</taxon>
        <taxon>Bacillota</taxon>
        <taxon>Bacilli</taxon>
        <taxon>Bacillales</taxon>
        <taxon>Bacillaceae</taxon>
        <taxon>Calidifontibacillus/Schinkia group</taxon>
        <taxon>Calidifontibacillus</taxon>
    </lineage>
</organism>
<dbReference type="RefSeq" id="WP_173731236.1">
    <property type="nucleotide sequence ID" value="NZ_JABTTE010000012.1"/>
</dbReference>
<evidence type="ECO:0000256" key="6">
    <source>
        <dbReference type="SAM" id="Coils"/>
    </source>
</evidence>
<reference evidence="9" key="1">
    <citation type="submission" date="2020-06" db="EMBL/GenBank/DDBJ databases">
        <title>A novel thermopfilic bacterium from Erzurum, Turkey.</title>
        <authorList>
            <person name="Adiguzel A."/>
            <person name="Ay H."/>
            <person name="Baltaci M.O."/>
        </authorList>
    </citation>
    <scope>NUCLEOTIDE SEQUENCE</scope>
    <source>
        <strain evidence="9">P2</strain>
    </source>
</reference>
<evidence type="ECO:0000259" key="8">
    <source>
        <dbReference type="Pfam" id="PF07833"/>
    </source>
</evidence>
<keyword evidence="5" id="KW-0998">Cell outer membrane</keyword>
<dbReference type="Gene3D" id="1.20.1600.10">
    <property type="entry name" value="Outer membrane efflux proteins (OEP)"/>
    <property type="match status" value="2"/>
</dbReference>
<dbReference type="PANTHER" id="PTHR30026">
    <property type="entry name" value="OUTER MEMBRANE PROTEIN TOLC"/>
    <property type="match status" value="1"/>
</dbReference>
<evidence type="ECO:0000256" key="5">
    <source>
        <dbReference type="ARBA" id="ARBA00023237"/>
    </source>
</evidence>
<dbReference type="InterPro" id="IPR012854">
    <property type="entry name" value="Cu_amine_oxidase-like_N"/>
</dbReference>
<evidence type="ECO:0000256" key="3">
    <source>
        <dbReference type="ARBA" id="ARBA00022692"/>
    </source>
</evidence>
<feature type="chain" id="PRO_5035186634" evidence="7">
    <location>
        <begin position="27"/>
        <end position="494"/>
    </location>
</feature>
<keyword evidence="3" id="KW-0812">Transmembrane</keyword>
<name>A0A8J8KCH9_9BACI</name>
<dbReference type="GO" id="GO:0015562">
    <property type="term" value="F:efflux transmembrane transporter activity"/>
    <property type="evidence" value="ECO:0007669"/>
    <property type="project" value="InterPro"/>
</dbReference>
<dbReference type="GO" id="GO:0009279">
    <property type="term" value="C:cell outer membrane"/>
    <property type="evidence" value="ECO:0007669"/>
    <property type="project" value="UniProtKB-SubCell"/>
</dbReference>
<evidence type="ECO:0000313" key="10">
    <source>
        <dbReference type="Proteomes" id="UP000625804"/>
    </source>
</evidence>
<feature type="domain" description="Copper amine oxidase-like N-terminal" evidence="8">
    <location>
        <begin position="37"/>
        <end position="143"/>
    </location>
</feature>
<protein>
    <submittedName>
        <fullName evidence="9">TolC family protein</fullName>
    </submittedName>
</protein>
<feature type="coiled-coil region" evidence="6">
    <location>
        <begin position="242"/>
        <end position="314"/>
    </location>
</feature>
<dbReference type="PANTHER" id="PTHR30026:SF20">
    <property type="entry name" value="OUTER MEMBRANE PROTEIN TOLC"/>
    <property type="match status" value="1"/>
</dbReference>
<dbReference type="InterPro" id="IPR051906">
    <property type="entry name" value="TolC-like"/>
</dbReference>
<feature type="coiled-coil region" evidence="6">
    <location>
        <begin position="392"/>
        <end position="444"/>
    </location>
</feature>
<dbReference type="Gene3D" id="3.30.457.10">
    <property type="entry name" value="Copper amine oxidase-like, N-terminal domain"/>
    <property type="match status" value="1"/>
</dbReference>
<dbReference type="Pfam" id="PF07833">
    <property type="entry name" value="Cu_amine_oxidN1"/>
    <property type="match status" value="1"/>
</dbReference>
<dbReference type="InterPro" id="IPR036582">
    <property type="entry name" value="Mao_N_sf"/>
</dbReference>
<evidence type="ECO:0000256" key="4">
    <source>
        <dbReference type="ARBA" id="ARBA00023136"/>
    </source>
</evidence>
<evidence type="ECO:0000256" key="1">
    <source>
        <dbReference type="ARBA" id="ARBA00004442"/>
    </source>
</evidence>
<dbReference type="SUPFAM" id="SSF56954">
    <property type="entry name" value="Outer membrane efflux proteins (OEP)"/>
    <property type="match status" value="1"/>
</dbReference>
<dbReference type="AlphaFoldDB" id="A0A8J8KCH9"/>
<feature type="signal peptide" evidence="7">
    <location>
        <begin position="1"/>
        <end position="26"/>
    </location>
</feature>
<keyword evidence="4" id="KW-0472">Membrane</keyword>
<gene>
    <name evidence="9" type="ORF">HR057_09720</name>
</gene>
<dbReference type="Proteomes" id="UP000625804">
    <property type="component" value="Unassembled WGS sequence"/>
</dbReference>
<comment type="caution">
    <text evidence="9">The sequence shown here is derived from an EMBL/GenBank/DDBJ whole genome shotgun (WGS) entry which is preliminary data.</text>
</comment>
<dbReference type="SUPFAM" id="SSF55383">
    <property type="entry name" value="Copper amine oxidase, domain N"/>
    <property type="match status" value="1"/>
</dbReference>
<evidence type="ECO:0000256" key="2">
    <source>
        <dbReference type="ARBA" id="ARBA00022452"/>
    </source>
</evidence>
<sequence length="494" mass="55753">MIKKKMVTFAVCASILTLPSLTDAQAEGTYPTAGITIDGEQKTFSQPPIIYNEVTLVPLRGVFESMGIEVKWDANERKVIAQKGDDILELKIGSKQALKNYQPISLLTEAKIINDRTMVPLRFVSESFGAKVDWDENTRTVNITSPGTTKDEPTVNKANQKEESTLKSITFEEAYEKAINNSPEIKAQLLTIQQEEERRDDTSTLVFNNILTNVAYLNAAYAKLGVAEKQLVIKTDAIYLQVKNAYNTILQTEEKLKLLEKQLELAKVQNNINKQKAMQGLLSETDLILANNALSEKEKEFKAAQDALAKAYDNFNQLVGNPLNSRFNLIDVPKYVGEFETDVDYHVTKTLSDSVYIKLYEENVKIAQSALDTYVFNNPANTDSYTVTELNVEKAKLTLSEQKKNLEKSIRDTYHKIRDLENNYEILKTKLIDLEQNQKVLKTKYDLGLVPLVNLMEVNVQVDTVKQNMFDIAANLELLKIQYEKPWLAVGGGN</sequence>
<evidence type="ECO:0000313" key="9">
    <source>
        <dbReference type="EMBL" id="NSL52028.1"/>
    </source>
</evidence>
<dbReference type="GO" id="GO:0015288">
    <property type="term" value="F:porin activity"/>
    <property type="evidence" value="ECO:0007669"/>
    <property type="project" value="TreeGrafter"/>
</dbReference>
<dbReference type="GO" id="GO:1990281">
    <property type="term" value="C:efflux pump complex"/>
    <property type="evidence" value="ECO:0007669"/>
    <property type="project" value="TreeGrafter"/>
</dbReference>
<keyword evidence="2" id="KW-1134">Transmembrane beta strand</keyword>